<dbReference type="InterPro" id="IPR002586">
    <property type="entry name" value="CobQ/CobB/MinD/ParA_Nub-bd_dom"/>
</dbReference>
<dbReference type="Proteomes" id="UP001269375">
    <property type="component" value="Unassembled WGS sequence"/>
</dbReference>
<reference evidence="2 3" key="1">
    <citation type="submission" date="2023-04" db="EMBL/GenBank/DDBJ databases">
        <title>A long-awaited taxogenomic arrangement of the family Halomonadaceae.</title>
        <authorList>
            <person name="De La Haba R."/>
            <person name="Chuvochina M."/>
            <person name="Wittouck S."/>
            <person name="Arahal D.R."/>
            <person name="Sanchez-Porro C."/>
            <person name="Hugenholtz P."/>
            <person name="Ventosa A."/>
        </authorList>
    </citation>
    <scope>NUCLEOTIDE SEQUENCE [LARGE SCALE GENOMIC DNA]</scope>
    <source>
        <strain evidence="2 3">DSM 22428</strain>
    </source>
</reference>
<gene>
    <name evidence="2" type="ORF">QC825_14660</name>
</gene>
<feature type="domain" description="CobQ/CobB/MinD/ParA nucleotide binding" evidence="1">
    <location>
        <begin position="4"/>
        <end position="183"/>
    </location>
</feature>
<dbReference type="CDD" id="cd02042">
    <property type="entry name" value="ParAB_family"/>
    <property type="match status" value="1"/>
</dbReference>
<dbReference type="InterPro" id="IPR050678">
    <property type="entry name" value="DNA_Partitioning_ATPase"/>
</dbReference>
<proteinExistence type="predicted"/>
<dbReference type="PANTHER" id="PTHR13696:SF96">
    <property type="entry name" value="COBQ_COBB_MIND_PARA NUCLEOTIDE BINDING DOMAIN-CONTAINING PROTEIN"/>
    <property type="match status" value="1"/>
</dbReference>
<dbReference type="EMBL" id="JARWAO010000010">
    <property type="protein sequence ID" value="MDR5897310.1"/>
    <property type="molecule type" value="Genomic_DNA"/>
</dbReference>
<sequence>MRYAVVYLKGGVGKTTLATHLAAHFARSAPSLLIDADPQESSATWAAWRQEHEALPKPTTVRLRGKAVFDEGRSLAENYQNTVIDAGGHDGAGLRNALLAADRVVVPMGISGFDGAVFDDFMDLFNTAQDFNQGLEMRVVVNRINPQSSDRELREFLGERNVHVMERVVHERRVFQHAIGDGLTIEEYKPRNGSAIHEMGQLYREITEWK</sequence>
<dbReference type="SUPFAM" id="SSF52540">
    <property type="entry name" value="P-loop containing nucleoside triphosphate hydrolases"/>
    <property type="match status" value="1"/>
</dbReference>
<dbReference type="PANTHER" id="PTHR13696">
    <property type="entry name" value="P-LOOP CONTAINING NUCLEOSIDE TRIPHOSPHATE HYDROLASE"/>
    <property type="match status" value="1"/>
</dbReference>
<dbReference type="RefSeq" id="WP_251595607.1">
    <property type="nucleotide sequence ID" value="NZ_JAMLJI010000006.1"/>
</dbReference>
<organism evidence="2 3">
    <name type="scientific">Larsenimonas suaedae</name>
    <dbReference type="NCBI Taxonomy" id="1851019"/>
    <lineage>
        <taxon>Bacteria</taxon>
        <taxon>Pseudomonadati</taxon>
        <taxon>Pseudomonadota</taxon>
        <taxon>Gammaproteobacteria</taxon>
        <taxon>Oceanospirillales</taxon>
        <taxon>Halomonadaceae</taxon>
        <taxon>Larsenimonas</taxon>
    </lineage>
</organism>
<dbReference type="PIRSF" id="PIRSF009320">
    <property type="entry name" value="Nuc_binding_HP_1000"/>
    <property type="match status" value="1"/>
</dbReference>
<evidence type="ECO:0000259" key="1">
    <source>
        <dbReference type="Pfam" id="PF01656"/>
    </source>
</evidence>
<dbReference type="InterPro" id="IPR027417">
    <property type="entry name" value="P-loop_NTPase"/>
</dbReference>
<dbReference type="Gene3D" id="3.40.50.300">
    <property type="entry name" value="P-loop containing nucleotide triphosphate hydrolases"/>
    <property type="match status" value="1"/>
</dbReference>
<evidence type="ECO:0000313" key="2">
    <source>
        <dbReference type="EMBL" id="MDR5897310.1"/>
    </source>
</evidence>
<dbReference type="Pfam" id="PF01656">
    <property type="entry name" value="CbiA"/>
    <property type="match status" value="1"/>
</dbReference>
<name>A0ABU1GZN4_9GAMM</name>
<accession>A0ABU1GZN4</accession>
<protein>
    <submittedName>
        <fullName evidence="2">ParA family protein</fullName>
    </submittedName>
</protein>
<keyword evidence="3" id="KW-1185">Reference proteome</keyword>
<evidence type="ECO:0000313" key="3">
    <source>
        <dbReference type="Proteomes" id="UP001269375"/>
    </source>
</evidence>
<comment type="caution">
    <text evidence="2">The sequence shown here is derived from an EMBL/GenBank/DDBJ whole genome shotgun (WGS) entry which is preliminary data.</text>
</comment>